<comment type="caution">
    <text evidence="2">The sequence shown here is derived from an EMBL/GenBank/DDBJ whole genome shotgun (WGS) entry which is preliminary data.</text>
</comment>
<evidence type="ECO:0000256" key="1">
    <source>
        <dbReference type="SAM" id="SignalP"/>
    </source>
</evidence>
<proteinExistence type="predicted"/>
<keyword evidence="1" id="KW-0732">Signal</keyword>
<dbReference type="RefSeq" id="WP_273306909.1">
    <property type="nucleotide sequence ID" value="NZ_DYUD01000027.1"/>
</dbReference>
<dbReference type="AlphaFoldDB" id="A0A921MSM3"/>
<accession>A0A921MSM3</accession>
<evidence type="ECO:0000313" key="2">
    <source>
        <dbReference type="EMBL" id="HJG89850.1"/>
    </source>
</evidence>
<protein>
    <recommendedName>
        <fullName evidence="4">Cleaved adhesin domain-containing protein</fullName>
    </recommendedName>
</protein>
<feature type="signal peptide" evidence="1">
    <location>
        <begin position="1"/>
        <end position="22"/>
    </location>
</feature>
<feature type="chain" id="PRO_5037265416" description="Cleaved adhesin domain-containing protein" evidence="1">
    <location>
        <begin position="23"/>
        <end position="553"/>
    </location>
</feature>
<dbReference type="EMBL" id="DYUD01000027">
    <property type="protein sequence ID" value="HJG89850.1"/>
    <property type="molecule type" value="Genomic_DNA"/>
</dbReference>
<reference evidence="2" key="1">
    <citation type="journal article" date="2021" name="PeerJ">
        <title>Extensive microbial diversity within the chicken gut microbiome revealed by metagenomics and culture.</title>
        <authorList>
            <person name="Gilroy R."/>
            <person name="Ravi A."/>
            <person name="Getino M."/>
            <person name="Pursley I."/>
            <person name="Horton D.L."/>
            <person name="Alikhan N.F."/>
            <person name="Baker D."/>
            <person name="Gharbi K."/>
            <person name="Hall N."/>
            <person name="Watson M."/>
            <person name="Adriaenssens E.M."/>
            <person name="Foster-Nyarko E."/>
            <person name="Jarju S."/>
            <person name="Secka A."/>
            <person name="Antonio M."/>
            <person name="Oren A."/>
            <person name="Chaudhuri R.R."/>
            <person name="La Ragione R."/>
            <person name="Hildebrand F."/>
            <person name="Pallen M.J."/>
        </authorList>
    </citation>
    <scope>NUCLEOTIDE SEQUENCE</scope>
    <source>
        <strain evidence="2">CHK121-7720</strain>
    </source>
</reference>
<sequence length="553" mass="60759">MKRIYKNLMGAAALLWALGGYAETTLCQFEETDYSAISTYDYWDKSPFNTGTLTGQIDVVDNPYSDEINGSGKVLAFQRSRYGSHLYGARIDLTTPIELSPTPQYIHVLMYKPVSGRVALVGLGKRNDWPDQPATTVQFVTPATKELDANKWVDAVFSVYGNDAAELHSIVIVPDVDSHLATETDYVAYFDEIVINDDAQQRFTFDPYPLNFDATQEKTRDDRALEKVAFSGNMGASYESDIASENTVYVDKTSADPIELKVGEAVNVAFTYTGSWMHRYVYIDKGNDGRFDVDIQNNVPTASSDLVAYSYLSGYNSTGASASNDTSSDPPAFTLSSDMTPGFYRIRCKVDWDSSVAAGNPNSDESIVANGGGIVDYLANVHRDNVALNVVARMCEVTAADGSALPAEIPFGEAFSFNIDMDNDYNITGLEIKHGYNHEGEEYVFGNRQWKVDNVTLEADGLITIPAEYIDGDVAITILFENKPTSIQEPEEVDGLRVIAGENQIELLSNEEVDYSVVHVNGACYATGRFAGREVISLPAGVYFVNGQKCIVR</sequence>
<organism evidence="2 3">
    <name type="scientific">Barnesiella viscericola</name>
    <dbReference type="NCBI Taxonomy" id="397865"/>
    <lineage>
        <taxon>Bacteria</taxon>
        <taxon>Pseudomonadati</taxon>
        <taxon>Bacteroidota</taxon>
        <taxon>Bacteroidia</taxon>
        <taxon>Bacteroidales</taxon>
        <taxon>Barnesiellaceae</taxon>
        <taxon>Barnesiella</taxon>
    </lineage>
</organism>
<evidence type="ECO:0008006" key="4">
    <source>
        <dbReference type="Google" id="ProtNLM"/>
    </source>
</evidence>
<evidence type="ECO:0000313" key="3">
    <source>
        <dbReference type="Proteomes" id="UP000757103"/>
    </source>
</evidence>
<gene>
    <name evidence="2" type="ORF">K8U91_10335</name>
</gene>
<reference evidence="2" key="2">
    <citation type="submission" date="2021-09" db="EMBL/GenBank/DDBJ databases">
        <authorList>
            <person name="Gilroy R."/>
        </authorList>
    </citation>
    <scope>NUCLEOTIDE SEQUENCE</scope>
    <source>
        <strain evidence="2">CHK121-7720</strain>
    </source>
</reference>
<dbReference type="Proteomes" id="UP000757103">
    <property type="component" value="Unassembled WGS sequence"/>
</dbReference>
<name>A0A921MSM3_9BACT</name>